<sequence>MEQSNFEPTETGSQVGSEPGPGPGPQLSMEDRLKAAHSTCKALTAKIDQLMQLNQKLQQNIEEHKQEKDATAKTVAMLEFNNEHNKSKVQNMELSRLDLNKKIDALVKEKERLIRQLREGSSSGLYEEITKEKEEVEQRLTQEKDELERKLTRDRNALEDRLIQEKDRHEERYQKETAALQEKLDSLVEVRLGYEKQIEQIEANNTEMHSKIGAVQLERDTVWTENREHLAQKSEMGKRLEELTRVKEAVEQQIVAQRGVITTLEEKLNTKEGENQGMTEATNTLQNNILNLQKQVEGLNETCSKLARDLEAESKLRLDTQSQLAQLRQAEKHMEEKQQQNQDIGTTSNDDEGEIHKQEMEKMQGTGTTTSSDEVKRQSRDLVASLAALSEVKLKCENLQAQVVQLEEDKRTLVGRLAGKATGSPSDTSGSVVGIEHASEATLTNSQQRNTDYDSAVTLRESLTEKHEELSQAKQMLLDVQERLRVAEVVSGEVEEQRARVKAAEAKLADAEKKYQIRVMEVEAEAERRIADTQQLCHQTISSAFDKQDTETSELVRQQQQFLKEAQTRAKEKASQLESVVTDYETKLKEKDEELCQFVQQYEDQLAALRRQHEVQVKEVEAAWQARAEKMARQREAHKQEEMDGLTQEWNKERRSPEEESSENPQELERLTQVAAAAFRSGTESVELLKKQVASQRRELEEVKLNHTKEIGELKALLELKRRTRSGGGGVRLGVALDEAAEFEYLKNILYQYMLGKETQTLSKVLCAVVKFDSQQQREILDHEEQRHSLVSSWSNGLGLY</sequence>
<dbReference type="GO" id="GO:0005794">
    <property type="term" value="C:Golgi apparatus"/>
    <property type="evidence" value="ECO:0007669"/>
    <property type="project" value="TreeGrafter"/>
</dbReference>
<dbReference type="Proteomes" id="UP001292094">
    <property type="component" value="Unassembled WGS sequence"/>
</dbReference>
<feature type="region of interest" description="Disordered" evidence="2">
    <location>
        <begin position="1"/>
        <end position="35"/>
    </location>
</feature>
<proteinExistence type="predicted"/>
<feature type="compositionally biased region" description="Polar residues" evidence="2">
    <location>
        <begin position="1"/>
        <end position="16"/>
    </location>
</feature>
<feature type="compositionally biased region" description="Basic and acidic residues" evidence="2">
    <location>
        <begin position="631"/>
        <end position="642"/>
    </location>
</feature>
<evidence type="ECO:0000313" key="5">
    <source>
        <dbReference type="Proteomes" id="UP001292094"/>
    </source>
</evidence>
<accession>A0AAE1U218</accession>
<dbReference type="GO" id="GO:0031267">
    <property type="term" value="F:small GTPase binding"/>
    <property type="evidence" value="ECO:0007669"/>
    <property type="project" value="TreeGrafter"/>
</dbReference>
<dbReference type="EMBL" id="JAWZYT010002027">
    <property type="protein sequence ID" value="KAK4307188.1"/>
    <property type="molecule type" value="Genomic_DNA"/>
</dbReference>
<reference evidence="4" key="1">
    <citation type="submission" date="2023-11" db="EMBL/GenBank/DDBJ databases">
        <title>Genome assemblies of two species of porcelain crab, Petrolisthes cinctipes and Petrolisthes manimaculis (Anomura: Porcellanidae).</title>
        <authorList>
            <person name="Angst P."/>
        </authorList>
    </citation>
    <scope>NUCLEOTIDE SEQUENCE</scope>
    <source>
        <strain evidence="4">PB745_02</strain>
        <tissue evidence="4">Gill</tissue>
    </source>
</reference>
<dbReference type="InterPro" id="IPR000237">
    <property type="entry name" value="GRIP_dom"/>
</dbReference>
<feature type="coiled-coil region" evidence="1">
    <location>
        <begin position="460"/>
        <end position="514"/>
    </location>
</feature>
<protein>
    <recommendedName>
        <fullName evidence="3">GRIP domain-containing protein</fullName>
    </recommendedName>
</protein>
<feature type="region of interest" description="Disordered" evidence="2">
    <location>
        <begin position="328"/>
        <end position="351"/>
    </location>
</feature>
<keyword evidence="1" id="KW-0175">Coiled coil</keyword>
<comment type="caution">
    <text evidence="4">The sequence shown here is derived from an EMBL/GenBank/DDBJ whole genome shotgun (WGS) entry which is preliminary data.</text>
</comment>
<evidence type="ECO:0000259" key="3">
    <source>
        <dbReference type="PROSITE" id="PS50913"/>
    </source>
</evidence>
<feature type="coiled-coil region" evidence="1">
    <location>
        <begin position="40"/>
        <end position="204"/>
    </location>
</feature>
<dbReference type="PROSITE" id="PS50913">
    <property type="entry name" value="GRIP"/>
    <property type="match status" value="1"/>
</dbReference>
<dbReference type="GO" id="GO:0048193">
    <property type="term" value="P:Golgi vesicle transport"/>
    <property type="evidence" value="ECO:0007669"/>
    <property type="project" value="TreeGrafter"/>
</dbReference>
<evidence type="ECO:0000313" key="4">
    <source>
        <dbReference type="EMBL" id="KAK4307188.1"/>
    </source>
</evidence>
<gene>
    <name evidence="4" type="ORF">Pmani_021039</name>
</gene>
<keyword evidence="5" id="KW-1185">Reference proteome</keyword>
<feature type="coiled-coil region" evidence="1">
    <location>
        <begin position="389"/>
        <end position="416"/>
    </location>
</feature>
<dbReference type="PANTHER" id="PTHR19327:SF0">
    <property type="entry name" value="GOLGIN SUBFAMILY A MEMBER 4"/>
    <property type="match status" value="1"/>
</dbReference>
<feature type="compositionally biased region" description="Basic and acidic residues" evidence="2">
    <location>
        <begin position="329"/>
        <end position="338"/>
    </location>
</feature>
<feature type="domain" description="GRIP" evidence="3">
    <location>
        <begin position="736"/>
        <end position="783"/>
    </location>
</feature>
<feature type="compositionally biased region" description="Polar residues" evidence="2">
    <location>
        <begin position="339"/>
        <end position="348"/>
    </location>
</feature>
<dbReference type="Pfam" id="PF01465">
    <property type="entry name" value="GRIP"/>
    <property type="match status" value="1"/>
</dbReference>
<dbReference type="SUPFAM" id="SSF101283">
    <property type="entry name" value="GRIP domain"/>
    <property type="match status" value="1"/>
</dbReference>
<dbReference type="SMART" id="SM00755">
    <property type="entry name" value="Grip"/>
    <property type="match status" value="1"/>
</dbReference>
<dbReference type="PANTHER" id="PTHR19327">
    <property type="entry name" value="GOLGIN"/>
    <property type="match status" value="1"/>
</dbReference>
<feature type="region of interest" description="Disordered" evidence="2">
    <location>
        <begin position="631"/>
        <end position="668"/>
    </location>
</feature>
<name>A0AAE1U218_9EUCA</name>
<dbReference type="AlphaFoldDB" id="A0AAE1U218"/>
<organism evidence="4 5">
    <name type="scientific">Petrolisthes manimaculis</name>
    <dbReference type="NCBI Taxonomy" id="1843537"/>
    <lineage>
        <taxon>Eukaryota</taxon>
        <taxon>Metazoa</taxon>
        <taxon>Ecdysozoa</taxon>
        <taxon>Arthropoda</taxon>
        <taxon>Crustacea</taxon>
        <taxon>Multicrustacea</taxon>
        <taxon>Malacostraca</taxon>
        <taxon>Eumalacostraca</taxon>
        <taxon>Eucarida</taxon>
        <taxon>Decapoda</taxon>
        <taxon>Pleocyemata</taxon>
        <taxon>Anomura</taxon>
        <taxon>Galatheoidea</taxon>
        <taxon>Porcellanidae</taxon>
        <taxon>Petrolisthes</taxon>
    </lineage>
</organism>
<evidence type="ECO:0000256" key="2">
    <source>
        <dbReference type="SAM" id="MobiDB-lite"/>
    </source>
</evidence>
<dbReference type="Gene3D" id="1.10.220.60">
    <property type="entry name" value="GRIP domain"/>
    <property type="match status" value="1"/>
</dbReference>
<evidence type="ECO:0000256" key="1">
    <source>
        <dbReference type="SAM" id="Coils"/>
    </source>
</evidence>